<comment type="similarity">
    <text evidence="1">Belongs to the LysR transcriptional regulatory family.</text>
</comment>
<dbReference type="AlphaFoldDB" id="A0A5J6N636"/>
<dbReference type="PANTHER" id="PTHR30419">
    <property type="entry name" value="HTH-TYPE TRANSCRIPTIONAL REGULATOR YBHD"/>
    <property type="match status" value="1"/>
</dbReference>
<keyword evidence="3" id="KW-0238">DNA-binding</keyword>
<dbReference type="InterPro" id="IPR050950">
    <property type="entry name" value="HTH-type_LysR_regulators"/>
</dbReference>
<dbReference type="KEGG" id="hadh:FRZ61_48490"/>
<evidence type="ECO:0000256" key="2">
    <source>
        <dbReference type="ARBA" id="ARBA00023015"/>
    </source>
</evidence>
<evidence type="ECO:0000313" key="6">
    <source>
        <dbReference type="EMBL" id="QEX24907.1"/>
    </source>
</evidence>
<sequence>MNLIDLPLRVLRYFVAVADAGNVTLAARGLHVSQPAVSLAIRQLETALGLDLFVRQHARGMALTPAGTEVLREVRELLGHINDVSTKLAGVGGDLRGTLSIGCLAYILARYLPAIISGFTARFPAIEVAFHEGDQSLLQRGMMEGWIELALTYDLQLPRRFAIERMLELPAYVLLPADHRLARRRAISLKALAEEPCVLLDMPISRDYFASVFGALGLTPQVRYRTQSVEAVRSLVANGLGYTVLNHPSRTLTTYDGKETRAVRLTDPLPVAPIAAVYLSDHKLRPVAQAFLDFMRGFFRREQRRRAAEPAA</sequence>
<dbReference type="InterPro" id="IPR036388">
    <property type="entry name" value="WH-like_DNA-bd_sf"/>
</dbReference>
<dbReference type="SUPFAM" id="SSF53850">
    <property type="entry name" value="Periplasmic binding protein-like II"/>
    <property type="match status" value="1"/>
</dbReference>
<dbReference type="GO" id="GO:0005829">
    <property type="term" value="C:cytosol"/>
    <property type="evidence" value="ECO:0007669"/>
    <property type="project" value="TreeGrafter"/>
</dbReference>
<evidence type="ECO:0000313" key="7">
    <source>
        <dbReference type="Proteomes" id="UP000325797"/>
    </source>
</evidence>
<dbReference type="PROSITE" id="PS50931">
    <property type="entry name" value="HTH_LYSR"/>
    <property type="match status" value="1"/>
</dbReference>
<dbReference type="PRINTS" id="PR00039">
    <property type="entry name" value="HTHLYSR"/>
</dbReference>
<organism evidence="6 7">
    <name type="scientific">Hypericibacter adhaerens</name>
    <dbReference type="NCBI Taxonomy" id="2602016"/>
    <lineage>
        <taxon>Bacteria</taxon>
        <taxon>Pseudomonadati</taxon>
        <taxon>Pseudomonadota</taxon>
        <taxon>Alphaproteobacteria</taxon>
        <taxon>Rhodospirillales</taxon>
        <taxon>Dongiaceae</taxon>
        <taxon>Hypericibacter</taxon>
    </lineage>
</organism>
<dbReference type="EMBL" id="CP042582">
    <property type="protein sequence ID" value="QEX24907.1"/>
    <property type="molecule type" value="Genomic_DNA"/>
</dbReference>
<dbReference type="GO" id="GO:0003677">
    <property type="term" value="F:DNA binding"/>
    <property type="evidence" value="ECO:0007669"/>
    <property type="project" value="UniProtKB-KW"/>
</dbReference>
<protein>
    <submittedName>
        <fullName evidence="6">LysR family transcriptional regulator</fullName>
    </submittedName>
</protein>
<evidence type="ECO:0000256" key="3">
    <source>
        <dbReference type="ARBA" id="ARBA00023125"/>
    </source>
</evidence>
<dbReference type="RefSeq" id="WP_151120176.1">
    <property type="nucleotide sequence ID" value="NZ_CP042582.1"/>
</dbReference>
<accession>A0A5J6N636</accession>
<gene>
    <name evidence="6" type="ORF">FRZ61_48490</name>
</gene>
<dbReference type="GO" id="GO:0003700">
    <property type="term" value="F:DNA-binding transcription factor activity"/>
    <property type="evidence" value="ECO:0007669"/>
    <property type="project" value="InterPro"/>
</dbReference>
<feature type="domain" description="HTH lysR-type" evidence="5">
    <location>
        <begin position="6"/>
        <end position="64"/>
    </location>
</feature>
<dbReference type="InterPro" id="IPR005119">
    <property type="entry name" value="LysR_subst-bd"/>
</dbReference>
<proteinExistence type="inferred from homology"/>
<dbReference type="Proteomes" id="UP000325797">
    <property type="component" value="Chromosome"/>
</dbReference>
<evidence type="ECO:0000256" key="4">
    <source>
        <dbReference type="ARBA" id="ARBA00023163"/>
    </source>
</evidence>
<dbReference type="InterPro" id="IPR036390">
    <property type="entry name" value="WH_DNA-bd_sf"/>
</dbReference>
<name>A0A5J6N636_9PROT</name>
<dbReference type="Gene3D" id="1.10.10.10">
    <property type="entry name" value="Winged helix-like DNA-binding domain superfamily/Winged helix DNA-binding domain"/>
    <property type="match status" value="1"/>
</dbReference>
<dbReference type="Pfam" id="PF03466">
    <property type="entry name" value="LysR_substrate"/>
    <property type="match status" value="1"/>
</dbReference>
<keyword evidence="7" id="KW-1185">Reference proteome</keyword>
<dbReference type="InterPro" id="IPR000847">
    <property type="entry name" value="LysR_HTH_N"/>
</dbReference>
<keyword evidence="2" id="KW-0805">Transcription regulation</keyword>
<evidence type="ECO:0000259" key="5">
    <source>
        <dbReference type="PROSITE" id="PS50931"/>
    </source>
</evidence>
<dbReference type="Pfam" id="PF00126">
    <property type="entry name" value="HTH_1"/>
    <property type="match status" value="1"/>
</dbReference>
<dbReference type="Gene3D" id="3.40.190.10">
    <property type="entry name" value="Periplasmic binding protein-like II"/>
    <property type="match status" value="2"/>
</dbReference>
<evidence type="ECO:0000256" key="1">
    <source>
        <dbReference type="ARBA" id="ARBA00009437"/>
    </source>
</evidence>
<dbReference type="SUPFAM" id="SSF46785">
    <property type="entry name" value="Winged helix' DNA-binding domain"/>
    <property type="match status" value="1"/>
</dbReference>
<reference evidence="6 7" key="1">
    <citation type="submission" date="2019-08" db="EMBL/GenBank/DDBJ databases">
        <title>Hyperibacter terrae gen. nov., sp. nov. and Hyperibacter viscosus sp. nov., two new members in the family Rhodospirillaceae isolated from the rhizosphere of Hypericum perforatum.</title>
        <authorList>
            <person name="Noviana Z."/>
        </authorList>
    </citation>
    <scope>NUCLEOTIDE SEQUENCE [LARGE SCALE GENOMIC DNA]</scope>
    <source>
        <strain evidence="6 7">R5959</strain>
    </source>
</reference>
<keyword evidence="4" id="KW-0804">Transcription</keyword>
<dbReference type="OrthoDB" id="8679465at2"/>
<dbReference type="FunFam" id="1.10.10.10:FF:000001">
    <property type="entry name" value="LysR family transcriptional regulator"/>
    <property type="match status" value="1"/>
</dbReference>